<accession>A0A3B0VVS1</accession>
<gene>
    <name evidence="1" type="ORF">MNBD_CHLOROFLEXI01-4159</name>
</gene>
<proteinExistence type="predicted"/>
<dbReference type="AlphaFoldDB" id="A0A3B0VVS1"/>
<sequence>MKSLLLTAPFPSSLVDRIRAVSP</sequence>
<protein>
    <submittedName>
        <fullName evidence="1">Uncharacterized protein</fullName>
    </submittedName>
</protein>
<name>A0A3B0VVS1_9ZZZZ</name>
<evidence type="ECO:0000313" key="1">
    <source>
        <dbReference type="EMBL" id="VAW35474.1"/>
    </source>
</evidence>
<organism evidence="1">
    <name type="scientific">hydrothermal vent metagenome</name>
    <dbReference type="NCBI Taxonomy" id="652676"/>
    <lineage>
        <taxon>unclassified sequences</taxon>
        <taxon>metagenomes</taxon>
        <taxon>ecological metagenomes</taxon>
    </lineage>
</organism>
<reference evidence="1" key="1">
    <citation type="submission" date="2018-06" db="EMBL/GenBank/DDBJ databases">
        <authorList>
            <person name="Zhirakovskaya E."/>
        </authorList>
    </citation>
    <scope>NUCLEOTIDE SEQUENCE</scope>
</reference>
<dbReference type="EMBL" id="UOEU01000586">
    <property type="protein sequence ID" value="VAW35474.1"/>
    <property type="molecule type" value="Genomic_DNA"/>
</dbReference>
<feature type="non-terminal residue" evidence="1">
    <location>
        <position position="23"/>
    </location>
</feature>